<evidence type="ECO:0000313" key="4">
    <source>
        <dbReference type="EMBL" id="KAJ3440439.1"/>
    </source>
</evidence>
<dbReference type="InterPro" id="IPR043171">
    <property type="entry name" value="Ap4A_phos1/2-like"/>
</dbReference>
<dbReference type="GO" id="GO:0005524">
    <property type="term" value="F:ATP binding"/>
    <property type="evidence" value="ECO:0007669"/>
    <property type="project" value="InterPro"/>
</dbReference>
<proteinExistence type="predicted"/>
<name>A0AAV7ZKR3_9EUKA</name>
<dbReference type="AlphaFoldDB" id="A0AAV7ZKR3"/>
<evidence type="ECO:0000256" key="1">
    <source>
        <dbReference type="SAM" id="Phobius"/>
    </source>
</evidence>
<dbReference type="InterPro" id="IPR045759">
    <property type="entry name" value="Ap4A_phos1/2_N"/>
</dbReference>
<keyword evidence="1" id="KW-0472">Membrane</keyword>
<gene>
    <name evidence="4" type="ORF">M0812_14107</name>
</gene>
<dbReference type="Pfam" id="PF19327">
    <property type="entry name" value="Ap4A_phos_N"/>
    <property type="match status" value="1"/>
</dbReference>
<dbReference type="SUPFAM" id="SSF54197">
    <property type="entry name" value="HIT-like"/>
    <property type="match status" value="1"/>
</dbReference>
<dbReference type="InterPro" id="IPR036265">
    <property type="entry name" value="HIT-like_sf"/>
</dbReference>
<dbReference type="InterPro" id="IPR019200">
    <property type="entry name" value="ATP_adenylylTrfase_C"/>
</dbReference>
<dbReference type="PANTHER" id="PTHR38420:SF1">
    <property type="entry name" value="PUTATIVE (AFU_ORTHOLOGUE AFUA_5G14690)-RELATED"/>
    <property type="match status" value="1"/>
</dbReference>
<evidence type="ECO:0000313" key="5">
    <source>
        <dbReference type="Proteomes" id="UP001146793"/>
    </source>
</evidence>
<comment type="caution">
    <text evidence="4">The sequence shown here is derived from an EMBL/GenBank/DDBJ whole genome shotgun (WGS) entry which is preliminary data.</text>
</comment>
<dbReference type="GO" id="GO:0003877">
    <property type="term" value="F:ATP:ADP adenylyltransferase activity"/>
    <property type="evidence" value="ECO:0007669"/>
    <property type="project" value="InterPro"/>
</dbReference>
<dbReference type="PANTHER" id="PTHR38420">
    <property type="entry name" value="AP-4-A PHOSPHORYLASE II"/>
    <property type="match status" value="1"/>
</dbReference>
<feature type="domain" description="ATP adenylyltransferase C-terminal" evidence="2">
    <location>
        <begin position="205"/>
        <end position="319"/>
    </location>
</feature>
<reference evidence="4" key="1">
    <citation type="submission" date="2022-08" db="EMBL/GenBank/DDBJ databases">
        <title>Novel sulphate-reducing endosymbionts in the free-living metamonad Anaeramoeba.</title>
        <authorList>
            <person name="Jerlstrom-Hultqvist J."/>
            <person name="Cepicka I."/>
            <person name="Gallot-Lavallee L."/>
            <person name="Salas-Leiva D."/>
            <person name="Curtis B.A."/>
            <person name="Zahonova K."/>
            <person name="Pipaliya S."/>
            <person name="Dacks J."/>
            <person name="Roger A.J."/>
        </authorList>
    </citation>
    <scope>NUCLEOTIDE SEQUENCE</scope>
    <source>
        <strain evidence="4">Busselton2</strain>
    </source>
</reference>
<accession>A0AAV7ZKR3</accession>
<dbReference type="Proteomes" id="UP001146793">
    <property type="component" value="Unassembled WGS sequence"/>
</dbReference>
<keyword evidence="1" id="KW-0812">Transmembrane</keyword>
<evidence type="ECO:0000259" key="3">
    <source>
        <dbReference type="Pfam" id="PF19327"/>
    </source>
</evidence>
<feature type="transmembrane region" description="Helical" evidence="1">
    <location>
        <begin position="280"/>
        <end position="298"/>
    </location>
</feature>
<dbReference type="InterPro" id="IPR009163">
    <property type="entry name" value="Ap4A_phos1/2"/>
</dbReference>
<keyword evidence="1" id="KW-1133">Transmembrane helix</keyword>
<dbReference type="GO" id="GO:0009117">
    <property type="term" value="P:nucleotide metabolic process"/>
    <property type="evidence" value="ECO:0007669"/>
    <property type="project" value="InterPro"/>
</dbReference>
<dbReference type="Gene3D" id="3.30.428.70">
    <property type="match status" value="1"/>
</dbReference>
<sequence>MNGFLQEKIRRSFLRARHILYAPPQPLSFIKGSKMWFYLAHNRALCEKPSRSEIESQVKPIDPFERPYTPGLFISKLQQDHVLLWNPFNIVPKHLLIATTNQKEHQEELLTPKTLSVSYQSLSLLNSLIFYNSGVYSCSSQPHRHLHLISLPLIPPELTQKLDQKSVQTDVFYHPIVQFHKYVMSHYSNSKDMESILLPSFQLKELPFSNSCCVLPKKNITPNILFKAYLSCLNQFTSVLDEKKTIRDGDGSKRVIFGPNISYHLFISKSWMMVVPRGSVSYQGIGVCPIGFLGAIFLKDKRQQKIIKKIGPENLLRNLSKL</sequence>
<organism evidence="4 5">
    <name type="scientific">Anaeramoeba flamelloides</name>
    <dbReference type="NCBI Taxonomy" id="1746091"/>
    <lineage>
        <taxon>Eukaryota</taxon>
        <taxon>Metamonada</taxon>
        <taxon>Anaeramoebidae</taxon>
        <taxon>Anaeramoeba</taxon>
    </lineage>
</organism>
<dbReference type="Pfam" id="PF09830">
    <property type="entry name" value="ATP_transf"/>
    <property type="match status" value="1"/>
</dbReference>
<protein>
    <submittedName>
        <fullName evidence="4">Ap-4-a phosphorylase ii</fullName>
    </submittedName>
</protein>
<feature type="domain" description="Ap4A phosphorylase 1/2 N-terminal" evidence="3">
    <location>
        <begin position="47"/>
        <end position="157"/>
    </location>
</feature>
<dbReference type="EMBL" id="JANTQA010000030">
    <property type="protein sequence ID" value="KAJ3440439.1"/>
    <property type="molecule type" value="Genomic_DNA"/>
</dbReference>
<evidence type="ECO:0000259" key="2">
    <source>
        <dbReference type="Pfam" id="PF09830"/>
    </source>
</evidence>